<proteinExistence type="predicted"/>
<keyword evidence="2" id="KW-1185">Reference proteome</keyword>
<gene>
    <name evidence="1" type="ORF">Vlu01_00050</name>
</gene>
<evidence type="ECO:0000313" key="1">
    <source>
        <dbReference type="EMBL" id="GIJ19381.1"/>
    </source>
</evidence>
<evidence type="ECO:0008006" key="3">
    <source>
        <dbReference type="Google" id="ProtNLM"/>
    </source>
</evidence>
<sequence length="86" mass="9418">MTDVEDVSFDRPAALGERSALAGYVPQYEIAAGLVVKALSDETLEWLAILDPTAGRLDDFQLASLRRLDAYQFKWSQAGGQIAWAS</sequence>
<protein>
    <recommendedName>
        <fullName evidence="3">DUF2442 domain-containing protein</fullName>
    </recommendedName>
</protein>
<name>A0ABQ4IN85_9ACTN</name>
<dbReference type="RefSeq" id="WP_203990560.1">
    <property type="nucleotide sequence ID" value="NZ_BOPB01000001.1"/>
</dbReference>
<accession>A0ABQ4IN85</accession>
<reference evidence="1 2" key="1">
    <citation type="submission" date="2021-01" db="EMBL/GenBank/DDBJ databases">
        <title>Whole genome shotgun sequence of Verrucosispora lutea NBRC 106530.</title>
        <authorList>
            <person name="Komaki H."/>
            <person name="Tamura T."/>
        </authorList>
    </citation>
    <scope>NUCLEOTIDE SEQUENCE [LARGE SCALE GENOMIC DNA]</scope>
    <source>
        <strain evidence="1 2">NBRC 106530</strain>
    </source>
</reference>
<organism evidence="1 2">
    <name type="scientific">Micromonospora lutea</name>
    <dbReference type="NCBI Taxonomy" id="419825"/>
    <lineage>
        <taxon>Bacteria</taxon>
        <taxon>Bacillati</taxon>
        <taxon>Actinomycetota</taxon>
        <taxon>Actinomycetes</taxon>
        <taxon>Micromonosporales</taxon>
        <taxon>Micromonosporaceae</taxon>
        <taxon>Micromonospora</taxon>
    </lineage>
</organism>
<evidence type="ECO:0000313" key="2">
    <source>
        <dbReference type="Proteomes" id="UP000643165"/>
    </source>
</evidence>
<dbReference type="EMBL" id="BOPB01000001">
    <property type="protein sequence ID" value="GIJ19381.1"/>
    <property type="molecule type" value="Genomic_DNA"/>
</dbReference>
<comment type="caution">
    <text evidence="1">The sequence shown here is derived from an EMBL/GenBank/DDBJ whole genome shotgun (WGS) entry which is preliminary data.</text>
</comment>
<dbReference type="Proteomes" id="UP000643165">
    <property type="component" value="Unassembled WGS sequence"/>
</dbReference>